<evidence type="ECO:0000313" key="3">
    <source>
        <dbReference type="EMBL" id="GGA38342.1"/>
    </source>
</evidence>
<sequence length="184" mass="19985">MIDLSRRRVLILFAASAAVATLSACATAPMVMTTANAQPVSSVYPAQARDALNQMRRENNLPELVHNPVLQRVADEQAEIMARNGNIAHTAESGQAFITRLRRQNFWGGAGENLAGGPPNLASAIEGWMRSPAHHRVMVNPDYVQFGIAVRRGRSTPNNTYGTYWALIMGVMSPEMRAQLAASA</sequence>
<dbReference type="OrthoDB" id="9811255at2"/>
<dbReference type="PROSITE" id="PS51257">
    <property type="entry name" value="PROKAR_LIPOPROTEIN"/>
    <property type="match status" value="1"/>
</dbReference>
<feature type="domain" description="SCP" evidence="2">
    <location>
        <begin position="50"/>
        <end position="164"/>
    </location>
</feature>
<feature type="chain" id="PRO_5037826079" description="SCP domain-containing protein" evidence="1">
    <location>
        <begin position="38"/>
        <end position="184"/>
    </location>
</feature>
<dbReference type="InterPro" id="IPR006311">
    <property type="entry name" value="TAT_signal"/>
</dbReference>
<dbReference type="CDD" id="cd05379">
    <property type="entry name" value="CAP_bacterial"/>
    <property type="match status" value="1"/>
</dbReference>
<dbReference type="PROSITE" id="PS51318">
    <property type="entry name" value="TAT"/>
    <property type="match status" value="1"/>
</dbReference>
<dbReference type="RefSeq" id="WP_127073489.1">
    <property type="nucleotide sequence ID" value="NZ_BMKB01000001.1"/>
</dbReference>
<dbReference type="PANTHER" id="PTHR31157">
    <property type="entry name" value="SCP DOMAIN-CONTAINING PROTEIN"/>
    <property type="match status" value="1"/>
</dbReference>
<dbReference type="Gene3D" id="3.40.33.10">
    <property type="entry name" value="CAP"/>
    <property type="match status" value="1"/>
</dbReference>
<keyword evidence="4" id="KW-1185">Reference proteome</keyword>
<name>A0A916R672_9HYPH</name>
<evidence type="ECO:0000313" key="4">
    <source>
        <dbReference type="Proteomes" id="UP000596977"/>
    </source>
</evidence>
<dbReference type="AlphaFoldDB" id="A0A916R672"/>
<feature type="signal peptide" evidence="1">
    <location>
        <begin position="1"/>
        <end position="37"/>
    </location>
</feature>
<dbReference type="Pfam" id="PF00188">
    <property type="entry name" value="CAP"/>
    <property type="match status" value="1"/>
</dbReference>
<evidence type="ECO:0000256" key="1">
    <source>
        <dbReference type="SAM" id="SignalP"/>
    </source>
</evidence>
<evidence type="ECO:0000259" key="2">
    <source>
        <dbReference type="Pfam" id="PF00188"/>
    </source>
</evidence>
<proteinExistence type="predicted"/>
<gene>
    <name evidence="3" type="ORF">GCM10011499_04690</name>
</gene>
<accession>A0A916R672</accession>
<keyword evidence="1" id="KW-0732">Signal</keyword>
<dbReference type="InterPro" id="IPR014044">
    <property type="entry name" value="CAP_dom"/>
</dbReference>
<reference evidence="3 4" key="1">
    <citation type="journal article" date="2014" name="Int. J. Syst. Evol. Microbiol.">
        <title>Complete genome sequence of Corynebacterium casei LMG S-19264T (=DSM 44701T), isolated from a smear-ripened cheese.</title>
        <authorList>
            <consortium name="US DOE Joint Genome Institute (JGI-PGF)"/>
            <person name="Walter F."/>
            <person name="Albersmeier A."/>
            <person name="Kalinowski J."/>
            <person name="Ruckert C."/>
        </authorList>
    </citation>
    <scope>NUCLEOTIDE SEQUENCE [LARGE SCALE GENOMIC DNA]</scope>
    <source>
        <strain evidence="3 4">CGMCC 1.15896</strain>
    </source>
</reference>
<dbReference type="InterPro" id="IPR035940">
    <property type="entry name" value="CAP_sf"/>
</dbReference>
<organism evidence="3 4">
    <name type="scientific">Pelagibacterium lentulum</name>
    <dbReference type="NCBI Taxonomy" id="2029865"/>
    <lineage>
        <taxon>Bacteria</taxon>
        <taxon>Pseudomonadati</taxon>
        <taxon>Pseudomonadota</taxon>
        <taxon>Alphaproteobacteria</taxon>
        <taxon>Hyphomicrobiales</taxon>
        <taxon>Devosiaceae</taxon>
        <taxon>Pelagibacterium</taxon>
    </lineage>
</organism>
<dbReference type="EMBL" id="BMKB01000001">
    <property type="protein sequence ID" value="GGA38342.1"/>
    <property type="molecule type" value="Genomic_DNA"/>
</dbReference>
<dbReference type="Proteomes" id="UP000596977">
    <property type="component" value="Unassembled WGS sequence"/>
</dbReference>
<dbReference type="PANTHER" id="PTHR31157:SF1">
    <property type="entry name" value="SCP DOMAIN-CONTAINING PROTEIN"/>
    <property type="match status" value="1"/>
</dbReference>
<comment type="caution">
    <text evidence="3">The sequence shown here is derived from an EMBL/GenBank/DDBJ whole genome shotgun (WGS) entry which is preliminary data.</text>
</comment>
<protein>
    <recommendedName>
        <fullName evidence="2">SCP domain-containing protein</fullName>
    </recommendedName>
</protein>
<dbReference type="SUPFAM" id="SSF55797">
    <property type="entry name" value="PR-1-like"/>
    <property type="match status" value="1"/>
</dbReference>